<proteinExistence type="predicted"/>
<keyword evidence="2" id="KW-0813">Transport</keyword>
<dbReference type="SMART" id="SM00664">
    <property type="entry name" value="DoH"/>
    <property type="match status" value="1"/>
</dbReference>
<evidence type="ECO:0008006" key="14">
    <source>
        <dbReference type="Google" id="ProtNLM"/>
    </source>
</evidence>
<name>A0A814AA65_9BILA</name>
<dbReference type="GO" id="GO:0016020">
    <property type="term" value="C:membrane"/>
    <property type="evidence" value="ECO:0007669"/>
    <property type="project" value="UniProtKB-SubCell"/>
</dbReference>
<feature type="domain" description="DOMON" evidence="10">
    <location>
        <begin position="45"/>
        <end position="165"/>
    </location>
</feature>
<dbReference type="Gene3D" id="1.20.120.1770">
    <property type="match status" value="1"/>
</dbReference>
<evidence type="ECO:0000256" key="2">
    <source>
        <dbReference type="ARBA" id="ARBA00022448"/>
    </source>
</evidence>
<feature type="transmembrane region" description="Helical" evidence="8">
    <location>
        <begin position="210"/>
        <end position="229"/>
    </location>
</feature>
<dbReference type="AlphaFoldDB" id="A0A814AA65"/>
<dbReference type="Pfam" id="PF03351">
    <property type="entry name" value="DOMON"/>
    <property type="match status" value="1"/>
</dbReference>
<evidence type="ECO:0000256" key="6">
    <source>
        <dbReference type="ARBA" id="ARBA00022989"/>
    </source>
</evidence>
<dbReference type="PANTHER" id="PTHR23130">
    <property type="entry name" value="CYTOCHROME B561 AND DOMON DOMAIN-CONTAINING PROTEIN"/>
    <property type="match status" value="1"/>
</dbReference>
<keyword evidence="4 9" id="KW-0732">Signal</keyword>
<dbReference type="CDD" id="cd08760">
    <property type="entry name" value="Cyt_b561_FRRS1_like"/>
    <property type="match status" value="1"/>
</dbReference>
<feature type="signal peptide" evidence="9">
    <location>
        <begin position="1"/>
        <end position="19"/>
    </location>
</feature>
<dbReference type="InterPro" id="IPR005018">
    <property type="entry name" value="DOMON_domain"/>
</dbReference>
<sequence length="435" mass="50357">MNLIFYSIFPLILNLKVQTQNIETSECEKSYGCFKVPENCENKDCEYLVKWKENGDSTDFVIGTIVQPSNFYLAVGFSDDKKMGNDSVVMCFNKRIGRNDIQHFFNSDSYSSVLKKDDPDIGLSEKKILQEDNFLSCSFRRKKFAESENKYFDLRKKAFLIMAKGNAFFENSDCYPENHKKNRLVSSEEIDFSRINSVKMSNGSYTLRKIHSSIMLFAWMFLSTLGIILERYYKYLGPDKKYFGVRLWFLLNDSSILSVNLLTILGLAFILIDKKFSWTSISMKANFSHSILGIIAICISVLQFIFVVLKPKKDQSNQKIFYWIQNVVRILANSLSIFSIMLGMIIFFKNNNWSILVVWLVWLFFMVLVLELIDNKKESNSSKILPSEISISEDVVKPSFFFSQDFKKILLIVHFALTSALFLTIIILISLKKSV</sequence>
<comment type="caution">
    <text evidence="12">The sequence shown here is derived from an EMBL/GenBank/DDBJ whole genome shotgun (WGS) entry which is preliminary data.</text>
</comment>
<dbReference type="PROSITE" id="PS50939">
    <property type="entry name" value="CYTOCHROME_B561"/>
    <property type="match status" value="1"/>
</dbReference>
<organism evidence="12 13">
    <name type="scientific">Brachionus calyciflorus</name>
    <dbReference type="NCBI Taxonomy" id="104777"/>
    <lineage>
        <taxon>Eukaryota</taxon>
        <taxon>Metazoa</taxon>
        <taxon>Spiralia</taxon>
        <taxon>Gnathifera</taxon>
        <taxon>Rotifera</taxon>
        <taxon>Eurotatoria</taxon>
        <taxon>Monogononta</taxon>
        <taxon>Pseudotrocha</taxon>
        <taxon>Ploima</taxon>
        <taxon>Brachionidae</taxon>
        <taxon>Brachionus</taxon>
    </lineage>
</organism>
<reference evidence="12" key="1">
    <citation type="submission" date="2021-02" db="EMBL/GenBank/DDBJ databases">
        <authorList>
            <person name="Nowell W R."/>
        </authorList>
    </citation>
    <scope>NUCLEOTIDE SEQUENCE</scope>
    <source>
        <strain evidence="12">Ploen Becks lab</strain>
    </source>
</reference>
<keyword evidence="5" id="KW-0249">Electron transport</keyword>
<gene>
    <name evidence="12" type="ORF">OXX778_LOCUS11861</name>
</gene>
<evidence type="ECO:0000313" key="13">
    <source>
        <dbReference type="Proteomes" id="UP000663879"/>
    </source>
</evidence>
<accession>A0A814AA65</accession>
<feature type="domain" description="Cytochrome b561" evidence="11">
    <location>
        <begin position="181"/>
        <end position="377"/>
    </location>
</feature>
<feature type="chain" id="PRO_5032806497" description="Ferric-chelate reductase 1" evidence="9">
    <location>
        <begin position="20"/>
        <end position="435"/>
    </location>
</feature>
<evidence type="ECO:0000259" key="11">
    <source>
        <dbReference type="PROSITE" id="PS50939"/>
    </source>
</evidence>
<evidence type="ECO:0000259" key="10">
    <source>
        <dbReference type="PROSITE" id="PS50836"/>
    </source>
</evidence>
<keyword evidence="3 8" id="KW-0812">Transmembrane</keyword>
<keyword evidence="6 8" id="KW-1133">Transmembrane helix</keyword>
<comment type="subcellular location">
    <subcellularLocation>
        <location evidence="1">Membrane</location>
    </subcellularLocation>
</comment>
<dbReference type="InterPro" id="IPR006593">
    <property type="entry name" value="Cyt_b561/ferric_Rdtase_TM"/>
</dbReference>
<dbReference type="Proteomes" id="UP000663879">
    <property type="component" value="Unassembled WGS sequence"/>
</dbReference>
<evidence type="ECO:0000256" key="4">
    <source>
        <dbReference type="ARBA" id="ARBA00022729"/>
    </source>
</evidence>
<evidence type="ECO:0000256" key="3">
    <source>
        <dbReference type="ARBA" id="ARBA00022692"/>
    </source>
</evidence>
<dbReference type="EMBL" id="CAJNOC010002063">
    <property type="protein sequence ID" value="CAF0910187.1"/>
    <property type="molecule type" value="Genomic_DNA"/>
</dbReference>
<keyword evidence="13" id="KW-1185">Reference proteome</keyword>
<evidence type="ECO:0000256" key="5">
    <source>
        <dbReference type="ARBA" id="ARBA00022982"/>
    </source>
</evidence>
<evidence type="ECO:0000256" key="1">
    <source>
        <dbReference type="ARBA" id="ARBA00004370"/>
    </source>
</evidence>
<protein>
    <recommendedName>
        <fullName evidence="14">Ferric-chelate reductase 1</fullName>
    </recommendedName>
</protein>
<evidence type="ECO:0000256" key="7">
    <source>
        <dbReference type="ARBA" id="ARBA00023136"/>
    </source>
</evidence>
<feature type="transmembrane region" description="Helical" evidence="8">
    <location>
        <begin position="291"/>
        <end position="309"/>
    </location>
</feature>
<evidence type="ECO:0000256" key="9">
    <source>
        <dbReference type="SAM" id="SignalP"/>
    </source>
</evidence>
<dbReference type="CDD" id="cd09628">
    <property type="entry name" value="DOMON_SDR_2_like"/>
    <property type="match status" value="1"/>
</dbReference>
<dbReference type="PROSITE" id="PS50836">
    <property type="entry name" value="DOMON"/>
    <property type="match status" value="1"/>
</dbReference>
<evidence type="ECO:0000256" key="8">
    <source>
        <dbReference type="SAM" id="Phobius"/>
    </source>
</evidence>
<feature type="transmembrane region" description="Helical" evidence="8">
    <location>
        <begin position="354"/>
        <end position="373"/>
    </location>
</feature>
<dbReference type="SMART" id="SM00665">
    <property type="entry name" value="B561"/>
    <property type="match status" value="1"/>
</dbReference>
<feature type="transmembrane region" description="Helical" evidence="8">
    <location>
        <begin position="250"/>
        <end position="271"/>
    </location>
</feature>
<keyword evidence="7 8" id="KW-0472">Membrane</keyword>
<feature type="transmembrane region" description="Helical" evidence="8">
    <location>
        <begin position="330"/>
        <end position="348"/>
    </location>
</feature>
<evidence type="ECO:0000313" key="12">
    <source>
        <dbReference type="EMBL" id="CAF0910187.1"/>
    </source>
</evidence>
<dbReference type="OrthoDB" id="2419613at2759"/>
<feature type="transmembrane region" description="Helical" evidence="8">
    <location>
        <begin position="409"/>
        <end position="431"/>
    </location>
</feature>
<dbReference type="PANTHER" id="PTHR23130:SF171">
    <property type="entry name" value="OS01G0895300 PROTEIN"/>
    <property type="match status" value="1"/>
</dbReference>